<keyword evidence="1" id="KW-0472">Membrane</keyword>
<feature type="transmembrane region" description="Helical" evidence="1">
    <location>
        <begin position="180"/>
        <end position="206"/>
    </location>
</feature>
<dbReference type="InterPro" id="IPR024529">
    <property type="entry name" value="ECF_trnsprt_substrate-spec"/>
</dbReference>
<feature type="transmembrane region" description="Helical" evidence="1">
    <location>
        <begin position="109"/>
        <end position="126"/>
    </location>
</feature>
<sequence length="214" mass="23136">MCNRLKLRKIHIRGIFILQKRKAYRTAILGVLIAIIFVQSMVPFLGFIPTGFINITIIHITVIVAAIVLGPKDGAIVGLVWGIGTVVRAFTSPTSIIDTTVFTNPIVAILPRIIVGLVAGWIYLWFKRHTNKKVLGMAIASAAGSLTNTVLVLGLMRVMYASAMAQAYATQTDLLNKMLLVIVGTNGVPEMIVAIIIAPAISTAILKSNKFLDN</sequence>
<name>A0ABW1RGQ5_9LACO</name>
<evidence type="ECO:0000256" key="1">
    <source>
        <dbReference type="SAM" id="Phobius"/>
    </source>
</evidence>
<protein>
    <submittedName>
        <fullName evidence="2">ECF transporter S component</fullName>
    </submittedName>
</protein>
<keyword evidence="1" id="KW-0812">Transmembrane</keyword>
<gene>
    <name evidence="2" type="ORF">ACFQAV_00375</name>
</gene>
<reference evidence="3" key="1">
    <citation type="journal article" date="2019" name="Int. J. Syst. Evol. Microbiol.">
        <title>The Global Catalogue of Microorganisms (GCM) 10K type strain sequencing project: providing services to taxonomists for standard genome sequencing and annotation.</title>
        <authorList>
            <consortium name="The Broad Institute Genomics Platform"/>
            <consortium name="The Broad Institute Genome Sequencing Center for Infectious Disease"/>
            <person name="Wu L."/>
            <person name="Ma J."/>
        </authorList>
    </citation>
    <scope>NUCLEOTIDE SEQUENCE [LARGE SCALE GENOMIC DNA]</scope>
    <source>
        <strain evidence="3">CCM 8927</strain>
    </source>
</reference>
<feature type="transmembrane region" description="Helical" evidence="1">
    <location>
        <begin position="23"/>
        <end position="45"/>
    </location>
</feature>
<keyword evidence="1" id="KW-1133">Transmembrane helix</keyword>
<organism evidence="2 3">
    <name type="scientific">Companilactobacillus huachuanensis</name>
    <dbReference type="NCBI Taxonomy" id="2559914"/>
    <lineage>
        <taxon>Bacteria</taxon>
        <taxon>Bacillati</taxon>
        <taxon>Bacillota</taxon>
        <taxon>Bacilli</taxon>
        <taxon>Lactobacillales</taxon>
        <taxon>Lactobacillaceae</taxon>
        <taxon>Companilactobacillus</taxon>
    </lineage>
</organism>
<dbReference type="Pfam" id="PF12822">
    <property type="entry name" value="ECF_trnsprt"/>
    <property type="match status" value="1"/>
</dbReference>
<comment type="caution">
    <text evidence="2">The sequence shown here is derived from an EMBL/GenBank/DDBJ whole genome shotgun (WGS) entry which is preliminary data.</text>
</comment>
<feature type="transmembrane region" description="Helical" evidence="1">
    <location>
        <begin position="76"/>
        <end position="97"/>
    </location>
</feature>
<dbReference type="EMBL" id="JBHSSF010000003">
    <property type="protein sequence ID" value="MFC6175274.1"/>
    <property type="molecule type" value="Genomic_DNA"/>
</dbReference>
<dbReference type="Proteomes" id="UP001596288">
    <property type="component" value="Unassembled WGS sequence"/>
</dbReference>
<feature type="transmembrane region" description="Helical" evidence="1">
    <location>
        <begin position="138"/>
        <end position="160"/>
    </location>
</feature>
<feature type="transmembrane region" description="Helical" evidence="1">
    <location>
        <begin position="51"/>
        <end position="69"/>
    </location>
</feature>
<accession>A0ABW1RGQ5</accession>
<evidence type="ECO:0000313" key="3">
    <source>
        <dbReference type="Proteomes" id="UP001596288"/>
    </source>
</evidence>
<evidence type="ECO:0000313" key="2">
    <source>
        <dbReference type="EMBL" id="MFC6175274.1"/>
    </source>
</evidence>
<proteinExistence type="predicted"/>
<dbReference type="RefSeq" id="WP_137611863.1">
    <property type="nucleotide sequence ID" value="NZ_BJDF01000014.1"/>
</dbReference>
<dbReference type="Gene3D" id="1.10.1760.20">
    <property type="match status" value="1"/>
</dbReference>
<keyword evidence="3" id="KW-1185">Reference proteome</keyword>